<name>A0ABS0TIS8_9FLAO</name>
<proteinExistence type="predicted"/>
<sequence>MKVLHQSQFFTSYQCDKKRCFFIAFPHKTIQLGFCQLLAFRQQVNKIDLETHFNGENHHGMEMLMLCNRQHFFIFNTLESIDLKEFITGTFAMLELNSLLTTSA</sequence>
<reference evidence="1 2" key="1">
    <citation type="submission" date="2020-12" db="EMBL/GenBank/DDBJ databases">
        <title>Salegentibacter orientalis sp. nov., isolated from costal sediment.</title>
        <authorList>
            <person name="Lian F.-B."/>
        </authorList>
    </citation>
    <scope>NUCLEOTIDE SEQUENCE [LARGE SCALE GENOMIC DNA]</scope>
    <source>
        <strain evidence="1 2">F60176</strain>
    </source>
</reference>
<evidence type="ECO:0000313" key="2">
    <source>
        <dbReference type="Proteomes" id="UP000635665"/>
    </source>
</evidence>
<comment type="caution">
    <text evidence="1">The sequence shown here is derived from an EMBL/GenBank/DDBJ whole genome shotgun (WGS) entry which is preliminary data.</text>
</comment>
<accession>A0ABS0TIS8</accession>
<dbReference type="EMBL" id="JAEHNY010000010">
    <property type="protein sequence ID" value="MBI6120670.1"/>
    <property type="molecule type" value="Genomic_DNA"/>
</dbReference>
<organism evidence="1 2">
    <name type="scientific">Salegentibacter maritimus</name>
    <dbReference type="NCBI Taxonomy" id="2794347"/>
    <lineage>
        <taxon>Bacteria</taxon>
        <taxon>Pseudomonadati</taxon>
        <taxon>Bacteroidota</taxon>
        <taxon>Flavobacteriia</taxon>
        <taxon>Flavobacteriales</taxon>
        <taxon>Flavobacteriaceae</taxon>
        <taxon>Salegentibacter</taxon>
    </lineage>
</organism>
<protein>
    <submittedName>
        <fullName evidence="1">Uncharacterized protein</fullName>
    </submittedName>
</protein>
<evidence type="ECO:0000313" key="1">
    <source>
        <dbReference type="EMBL" id="MBI6120670.1"/>
    </source>
</evidence>
<dbReference type="RefSeq" id="WP_198638954.1">
    <property type="nucleotide sequence ID" value="NZ_JAEHNY010000010.1"/>
</dbReference>
<keyword evidence="2" id="KW-1185">Reference proteome</keyword>
<dbReference type="Proteomes" id="UP000635665">
    <property type="component" value="Unassembled WGS sequence"/>
</dbReference>
<gene>
    <name evidence="1" type="ORF">I6U50_11635</name>
</gene>